<reference evidence="2" key="2">
    <citation type="submission" date="2020-09" db="EMBL/GenBank/DDBJ databases">
        <authorList>
            <person name="Yu Y."/>
        </authorList>
    </citation>
    <scope>NUCLEOTIDE SEQUENCE</scope>
    <source>
        <strain evidence="2">KCTC 49039</strain>
    </source>
</reference>
<dbReference type="AlphaFoldDB" id="A0A927G7K9"/>
<evidence type="ECO:0000256" key="1">
    <source>
        <dbReference type="SAM" id="Phobius"/>
    </source>
</evidence>
<evidence type="ECO:0000313" key="2">
    <source>
        <dbReference type="EMBL" id="MBD8078198.1"/>
    </source>
</evidence>
<gene>
    <name evidence="2" type="ORF">IF651_03875</name>
</gene>
<feature type="transmembrane region" description="Helical" evidence="1">
    <location>
        <begin position="201"/>
        <end position="222"/>
    </location>
</feature>
<reference evidence="2" key="1">
    <citation type="journal article" date="2018" name="Curr. Microbiol.">
        <title>Cellulosimicrobium arenosum sp. nov., Isolated from Marine Sediment Sand.</title>
        <authorList>
            <person name="Oh M."/>
            <person name="Kim J.H."/>
            <person name="Yoon J.H."/>
            <person name="Schumann P."/>
            <person name="Kim W."/>
        </authorList>
    </citation>
    <scope>NUCLEOTIDE SEQUENCE</scope>
    <source>
        <strain evidence="2">KCTC 49039</strain>
    </source>
</reference>
<organism evidence="2 3">
    <name type="scientific">Cellulosimicrobium arenosum</name>
    <dbReference type="NCBI Taxonomy" id="2708133"/>
    <lineage>
        <taxon>Bacteria</taxon>
        <taxon>Bacillati</taxon>
        <taxon>Actinomycetota</taxon>
        <taxon>Actinomycetes</taxon>
        <taxon>Micrococcales</taxon>
        <taxon>Promicromonosporaceae</taxon>
        <taxon>Cellulosimicrobium</taxon>
    </lineage>
</organism>
<feature type="transmembrane region" description="Helical" evidence="1">
    <location>
        <begin position="124"/>
        <end position="148"/>
    </location>
</feature>
<feature type="transmembrane region" description="Helical" evidence="1">
    <location>
        <begin position="83"/>
        <end position="103"/>
    </location>
</feature>
<keyword evidence="3" id="KW-1185">Reference proteome</keyword>
<dbReference type="RefSeq" id="WP_191827762.1">
    <property type="nucleotide sequence ID" value="NZ_JACYHB010000002.1"/>
</dbReference>
<feature type="transmembrane region" description="Helical" evidence="1">
    <location>
        <begin position="256"/>
        <end position="278"/>
    </location>
</feature>
<sequence length="294" mass="29316">MDPVLLSVALLAGAVAAFNPCGFALLPAYLTLLVASPPEGEGSTAAAVRRGALFAAAMTTGFVAVFAVLGLALSTVATGIERWLPVLTIAVGVALVALGAWLLTGHSLGIAALGRYGWAPRRSWWSQVGYGVTFALASLSCTIAPFLAVTGGAMSAGGALAALAVYVVYALGMGAVVGVLALAAATASAGLVGRMRRAAPVVYRLSGVLLVLAGAYVAWYGWYELRVLAGSATGDPVVDAAVRAQSAVVRFVAETGAGAVVVALAVLAVAAVAAGLAVRRRRRAAAGEPDAARG</sequence>
<keyword evidence="1" id="KW-0812">Transmembrane</keyword>
<dbReference type="EMBL" id="JACYHB010000002">
    <property type="protein sequence ID" value="MBD8078198.1"/>
    <property type="molecule type" value="Genomic_DNA"/>
</dbReference>
<name>A0A927G7K9_9MICO</name>
<dbReference type="InterPro" id="IPR051790">
    <property type="entry name" value="Cytochrome_c-biogenesis_DsbD"/>
</dbReference>
<keyword evidence="1" id="KW-1133">Transmembrane helix</keyword>
<keyword evidence="1" id="KW-0472">Membrane</keyword>
<proteinExistence type="predicted"/>
<dbReference type="Proteomes" id="UP000610846">
    <property type="component" value="Unassembled WGS sequence"/>
</dbReference>
<dbReference type="PANTHER" id="PTHR31272:SF4">
    <property type="entry name" value="CYTOCHROME C-TYPE BIOGENESIS PROTEIN HI_1454-RELATED"/>
    <property type="match status" value="1"/>
</dbReference>
<evidence type="ECO:0000313" key="3">
    <source>
        <dbReference type="Proteomes" id="UP000610846"/>
    </source>
</evidence>
<protein>
    <submittedName>
        <fullName evidence="2">Cytochrome c biogenesis protein CcdA</fullName>
    </submittedName>
</protein>
<feature type="transmembrane region" description="Helical" evidence="1">
    <location>
        <begin position="160"/>
        <end position="189"/>
    </location>
</feature>
<comment type="caution">
    <text evidence="2">The sequence shown here is derived from an EMBL/GenBank/DDBJ whole genome shotgun (WGS) entry which is preliminary data.</text>
</comment>
<feature type="transmembrane region" description="Helical" evidence="1">
    <location>
        <begin position="6"/>
        <end position="32"/>
    </location>
</feature>
<accession>A0A927G7K9</accession>
<feature type="transmembrane region" description="Helical" evidence="1">
    <location>
        <begin position="53"/>
        <end position="77"/>
    </location>
</feature>
<dbReference type="PANTHER" id="PTHR31272">
    <property type="entry name" value="CYTOCHROME C-TYPE BIOGENESIS PROTEIN HI_1454-RELATED"/>
    <property type="match status" value="1"/>
</dbReference>